<dbReference type="InterPro" id="IPR040576">
    <property type="entry name" value="DLP_helical"/>
</dbReference>
<dbReference type="Pfam" id="PF01926">
    <property type="entry name" value="MMR_HSR1"/>
    <property type="match status" value="1"/>
</dbReference>
<name>A0A3L6ZN19_9MICO</name>
<evidence type="ECO:0000313" key="5">
    <source>
        <dbReference type="Proteomes" id="UP000270299"/>
    </source>
</evidence>
<organism evidence="4 5">
    <name type="scientific">Mycetocola manganoxydans</name>
    <dbReference type="NCBI Taxonomy" id="699879"/>
    <lineage>
        <taxon>Bacteria</taxon>
        <taxon>Bacillati</taxon>
        <taxon>Actinomycetota</taxon>
        <taxon>Actinomycetes</taxon>
        <taxon>Micrococcales</taxon>
        <taxon>Microbacteriaceae</taxon>
        <taxon>Mycetocola</taxon>
    </lineage>
</organism>
<dbReference type="AlphaFoldDB" id="A0A3L6ZN19"/>
<dbReference type="Pfam" id="PF18709">
    <property type="entry name" value="DLP_helical"/>
    <property type="match status" value="1"/>
</dbReference>
<dbReference type="Gene3D" id="3.40.50.300">
    <property type="entry name" value="P-loop containing nucleotide triphosphate hydrolases"/>
    <property type="match status" value="1"/>
</dbReference>
<accession>A0A3L6ZN19</accession>
<protein>
    <recommendedName>
        <fullName evidence="6">G domain-containing protein</fullName>
    </recommendedName>
</protein>
<gene>
    <name evidence="4" type="ORF">D9V29_12410</name>
</gene>
<dbReference type="GO" id="GO:0005737">
    <property type="term" value="C:cytoplasm"/>
    <property type="evidence" value="ECO:0007669"/>
    <property type="project" value="TreeGrafter"/>
</dbReference>
<feature type="domain" description="Dynamin-like helical" evidence="3">
    <location>
        <begin position="434"/>
        <end position="482"/>
    </location>
</feature>
<sequence>MTKVLIHELPEQTQELLTRLRSALQTSSGALAEQLLIRARMEPSQKPRMVVTGQFSSGKSSLVRALTDGDVDPVIDADIATDEVTDYPWDGAVILVDTPGVQSGLRSHDELALEAIGRADFILFVVTVNLFDDASRDYLRHLANELQLFGQMLLVITRAGTRPAAEGVREQAVKDALGTATFNLPVAEVDSVLYMRSLEGGAKAELLRDRSGIDELRAAINKMSEDRGDLAQLRQPLHLIRQLCDEAQQLFVKDERSRSALALLSKQRAVVSHRRFMLERAFVGAEAEFKSQCLVDVTGFVDIVTRLDAADVTAQDVLDAAEARLVESLERHAGQFAGAINRLTQAQLDTLSEELLEISQSNRVERLLRPTGDISLESPNQVRSESSDGATSPLPSHAVDWDMVRDLLQRGQGWWGAGDGLQQASGSIGHKIVKDVGHTFGHKFKPWQAVKLADKIGKAAKVGGFVIQIGLAGYEVLKNEREARQAQIESDRQHSALVTEIMGHADKIATSARQKLRAIVDPPMDELLADLQVAQDLILSADQARGEAGIELRAIATEADRLLSYSSAQAWL</sequence>
<evidence type="ECO:0000259" key="3">
    <source>
        <dbReference type="Pfam" id="PF18709"/>
    </source>
</evidence>
<dbReference type="EMBL" id="RCUV01000017">
    <property type="protein sequence ID" value="RLP69055.1"/>
    <property type="molecule type" value="Genomic_DNA"/>
</dbReference>
<evidence type="ECO:0000256" key="1">
    <source>
        <dbReference type="SAM" id="MobiDB-lite"/>
    </source>
</evidence>
<dbReference type="RefSeq" id="WP_121673643.1">
    <property type="nucleotide sequence ID" value="NZ_BMXM01000011.1"/>
</dbReference>
<comment type="caution">
    <text evidence="4">The sequence shown here is derived from an EMBL/GenBank/DDBJ whole genome shotgun (WGS) entry which is preliminary data.</text>
</comment>
<keyword evidence="5" id="KW-1185">Reference proteome</keyword>
<feature type="region of interest" description="Disordered" evidence="1">
    <location>
        <begin position="374"/>
        <end position="395"/>
    </location>
</feature>
<evidence type="ECO:0000313" key="4">
    <source>
        <dbReference type="EMBL" id="RLP69055.1"/>
    </source>
</evidence>
<dbReference type="SUPFAM" id="SSF52540">
    <property type="entry name" value="P-loop containing nucleoside triphosphate hydrolases"/>
    <property type="match status" value="1"/>
</dbReference>
<dbReference type="GO" id="GO:0005525">
    <property type="term" value="F:GTP binding"/>
    <property type="evidence" value="ECO:0007669"/>
    <property type="project" value="InterPro"/>
</dbReference>
<feature type="domain" description="G" evidence="2">
    <location>
        <begin position="49"/>
        <end position="142"/>
    </location>
</feature>
<dbReference type="PANTHER" id="PTHR42714:SF6">
    <property type="entry name" value="TRANSLATION INITIATION FACTOR IF-2"/>
    <property type="match status" value="1"/>
</dbReference>
<dbReference type="GO" id="GO:0002098">
    <property type="term" value="P:tRNA wobble uridine modification"/>
    <property type="evidence" value="ECO:0007669"/>
    <property type="project" value="TreeGrafter"/>
</dbReference>
<dbReference type="CDD" id="cd00882">
    <property type="entry name" value="Ras_like_GTPase"/>
    <property type="match status" value="1"/>
</dbReference>
<evidence type="ECO:0008006" key="6">
    <source>
        <dbReference type="Google" id="ProtNLM"/>
    </source>
</evidence>
<proteinExistence type="predicted"/>
<dbReference type="GO" id="GO:0030488">
    <property type="term" value="P:tRNA methylation"/>
    <property type="evidence" value="ECO:0007669"/>
    <property type="project" value="TreeGrafter"/>
</dbReference>
<feature type="compositionally biased region" description="Polar residues" evidence="1">
    <location>
        <begin position="377"/>
        <end position="394"/>
    </location>
</feature>
<evidence type="ECO:0000259" key="2">
    <source>
        <dbReference type="Pfam" id="PF01926"/>
    </source>
</evidence>
<dbReference type="InterPro" id="IPR027417">
    <property type="entry name" value="P-loop_NTPase"/>
</dbReference>
<dbReference type="Proteomes" id="UP000270299">
    <property type="component" value="Unassembled WGS sequence"/>
</dbReference>
<dbReference type="InterPro" id="IPR006073">
    <property type="entry name" value="GTP-bd"/>
</dbReference>
<dbReference type="OrthoDB" id="6197209at2"/>
<dbReference type="PANTHER" id="PTHR42714">
    <property type="entry name" value="TRNA MODIFICATION GTPASE GTPBP3"/>
    <property type="match status" value="1"/>
</dbReference>
<reference evidence="4 5" key="1">
    <citation type="submission" date="2018-10" db="EMBL/GenBank/DDBJ databases">
        <authorList>
            <person name="Li J."/>
        </authorList>
    </citation>
    <scope>NUCLEOTIDE SEQUENCE [LARGE SCALE GENOMIC DNA]</scope>
    <source>
        <strain evidence="4 5">CCTCC AB209002</strain>
    </source>
</reference>